<evidence type="ECO:0000313" key="5">
    <source>
        <dbReference type="Proteomes" id="UP000635726"/>
    </source>
</evidence>
<keyword evidence="1 2" id="KW-0732">Signal</keyword>
<reference evidence="4" key="2">
    <citation type="submission" date="2020-09" db="EMBL/GenBank/DDBJ databases">
        <authorList>
            <person name="Sun Q."/>
            <person name="Ohkuma M."/>
        </authorList>
    </citation>
    <scope>NUCLEOTIDE SEQUENCE</scope>
    <source>
        <strain evidence="4">JCM 14371</strain>
    </source>
</reference>
<evidence type="ECO:0000313" key="4">
    <source>
        <dbReference type="EMBL" id="GGJ80982.1"/>
    </source>
</evidence>
<dbReference type="InterPro" id="IPR005653">
    <property type="entry name" value="OstA-like_N"/>
</dbReference>
<dbReference type="RefSeq" id="WP_188963740.1">
    <property type="nucleotide sequence ID" value="NZ_BMOE01000009.1"/>
</dbReference>
<dbReference type="Pfam" id="PF03968">
    <property type="entry name" value="LptD_N"/>
    <property type="match status" value="1"/>
</dbReference>
<dbReference type="GO" id="GO:0009279">
    <property type="term" value="C:cell outer membrane"/>
    <property type="evidence" value="ECO:0007669"/>
    <property type="project" value="TreeGrafter"/>
</dbReference>
<accession>A0A917URR5</accession>
<proteinExistence type="predicted"/>
<organism evidence="4 5">
    <name type="scientific">Deinococcus aquiradiocola</name>
    <dbReference type="NCBI Taxonomy" id="393059"/>
    <lineage>
        <taxon>Bacteria</taxon>
        <taxon>Thermotogati</taxon>
        <taxon>Deinococcota</taxon>
        <taxon>Deinococci</taxon>
        <taxon>Deinococcales</taxon>
        <taxon>Deinococcaceae</taxon>
        <taxon>Deinococcus</taxon>
    </lineage>
</organism>
<evidence type="ECO:0000256" key="2">
    <source>
        <dbReference type="SAM" id="SignalP"/>
    </source>
</evidence>
<feature type="chain" id="PRO_5037204073" description="Organic solvent tolerance-like N-terminal domain-containing protein" evidence="2">
    <location>
        <begin position="29"/>
        <end position="309"/>
    </location>
</feature>
<reference evidence="4" key="1">
    <citation type="journal article" date="2014" name="Int. J. Syst. Evol. Microbiol.">
        <title>Complete genome sequence of Corynebacterium casei LMG S-19264T (=DSM 44701T), isolated from a smear-ripened cheese.</title>
        <authorList>
            <consortium name="US DOE Joint Genome Institute (JGI-PGF)"/>
            <person name="Walter F."/>
            <person name="Albersmeier A."/>
            <person name="Kalinowski J."/>
            <person name="Ruckert C."/>
        </authorList>
    </citation>
    <scope>NUCLEOTIDE SEQUENCE</scope>
    <source>
        <strain evidence="4">JCM 14371</strain>
    </source>
</reference>
<dbReference type="GO" id="GO:0015920">
    <property type="term" value="P:lipopolysaccharide transport"/>
    <property type="evidence" value="ECO:0007669"/>
    <property type="project" value="TreeGrafter"/>
</dbReference>
<dbReference type="AlphaFoldDB" id="A0A917URR5"/>
<feature type="signal peptide" evidence="2">
    <location>
        <begin position="1"/>
        <end position="28"/>
    </location>
</feature>
<evidence type="ECO:0000256" key="1">
    <source>
        <dbReference type="ARBA" id="ARBA00022729"/>
    </source>
</evidence>
<dbReference type="GO" id="GO:0017089">
    <property type="term" value="F:glycolipid transfer activity"/>
    <property type="evidence" value="ECO:0007669"/>
    <property type="project" value="TreeGrafter"/>
</dbReference>
<dbReference type="PANTHER" id="PTHR36504">
    <property type="entry name" value="LIPOPOLYSACCHARIDE EXPORT SYSTEM PROTEIN LPTA"/>
    <property type="match status" value="1"/>
</dbReference>
<sequence length="309" mass="31628">MNRTPANTTRTRAALLAAAALGSALAAAATAPTNRILKFETGAQLQGDLRNGPYNYSGKGGAAVRASVGTVSIAAPQASMKAPAGTAMASAEGRRTADFTGGVTVTRNRLTAKGATLNYSESTGQGVLSGTPSAVLQPEKAGDDAVNIAATTMSLDVDTNMSTSTGNVKLVNGNQTGRADKVIFDEKRELGVLSGNLTLSRAATAKAKELNVVGSEARILTKGKLLYVSGKVKLTQGTITTTGDAVYYDDAKNVAYVVGNAVSVDSKNGTTVKARPSGALEQRTDLGRVRSIDSGFAIPVAQFKLAGEK</sequence>
<evidence type="ECO:0000259" key="3">
    <source>
        <dbReference type="Pfam" id="PF03968"/>
    </source>
</evidence>
<dbReference type="EMBL" id="BMOE01000009">
    <property type="protein sequence ID" value="GGJ80982.1"/>
    <property type="molecule type" value="Genomic_DNA"/>
</dbReference>
<comment type="caution">
    <text evidence="4">The sequence shown here is derived from an EMBL/GenBank/DDBJ whole genome shotgun (WGS) entry which is preliminary data.</text>
</comment>
<dbReference type="PANTHER" id="PTHR36504:SF1">
    <property type="entry name" value="LIPOPOLYSACCHARIDE EXPORT SYSTEM PROTEIN LPTA"/>
    <property type="match status" value="1"/>
</dbReference>
<dbReference type="GO" id="GO:0030288">
    <property type="term" value="C:outer membrane-bounded periplasmic space"/>
    <property type="evidence" value="ECO:0007669"/>
    <property type="project" value="TreeGrafter"/>
</dbReference>
<dbReference type="InterPro" id="IPR052037">
    <property type="entry name" value="LPS_export_LptA"/>
</dbReference>
<dbReference type="Proteomes" id="UP000635726">
    <property type="component" value="Unassembled WGS sequence"/>
</dbReference>
<feature type="domain" description="Organic solvent tolerance-like N-terminal" evidence="3">
    <location>
        <begin position="147"/>
        <end position="268"/>
    </location>
</feature>
<name>A0A917URR5_9DEIO</name>
<gene>
    <name evidence="4" type="ORF">GCM10008939_26230</name>
</gene>
<keyword evidence="5" id="KW-1185">Reference proteome</keyword>
<dbReference type="Gene3D" id="2.60.450.10">
    <property type="entry name" value="Lipopolysaccharide (LPS) transport protein A like domain"/>
    <property type="match status" value="1"/>
</dbReference>
<protein>
    <recommendedName>
        <fullName evidence="3">Organic solvent tolerance-like N-terminal domain-containing protein</fullName>
    </recommendedName>
</protein>